<accession>A0A0D5LKK5</accession>
<protein>
    <submittedName>
        <fullName evidence="1">Peptidase M14</fullName>
    </submittedName>
</protein>
<dbReference type="KEGG" id="mey:TM49_00270"/>
<evidence type="ECO:0000313" key="2">
    <source>
        <dbReference type="Proteomes" id="UP000032611"/>
    </source>
</evidence>
<dbReference type="OrthoDB" id="7956186at2"/>
<reference evidence="1 2" key="1">
    <citation type="journal article" date="2015" name="Genome Announc.">
        <title>Complete genome sequence of Martelella endophytica YC6887, which has antifungal activity associated with a halophyte.</title>
        <authorList>
            <person name="Khan A."/>
            <person name="Khan H."/>
            <person name="Chung E.J."/>
            <person name="Hossain M.T."/>
            <person name="Chung Y.R."/>
        </authorList>
    </citation>
    <scope>NUCLEOTIDE SEQUENCE [LARGE SCALE GENOMIC DNA]</scope>
    <source>
        <strain evidence="1">YC6887</strain>
    </source>
</reference>
<gene>
    <name evidence="1" type="ORF">TM49_00270</name>
</gene>
<keyword evidence="2" id="KW-1185">Reference proteome</keyword>
<dbReference type="HOGENOM" id="CLU_033780_0_0_5"/>
<dbReference type="STRING" id="1486262.TM49_00270"/>
<dbReference type="Proteomes" id="UP000032611">
    <property type="component" value="Chromosome"/>
</dbReference>
<dbReference type="EMBL" id="CP010803">
    <property type="protein sequence ID" value="AJY44470.1"/>
    <property type="molecule type" value="Genomic_DNA"/>
</dbReference>
<evidence type="ECO:0000313" key="1">
    <source>
        <dbReference type="EMBL" id="AJY44470.1"/>
    </source>
</evidence>
<name>A0A0D5LKK5_MAREN</name>
<dbReference type="AlphaFoldDB" id="A0A0D5LKK5"/>
<sequence length="579" mass="64246">MTVIFEETFEPTIDNLVARFADGSAKTVEAWVFADTETRRKAEETLAAKGITARFRSAYKPLVHFFSEDVRTDGLVSAAITYPVHPEAPENRFLLEAYPLSGLLGDTKVSFAPATDGSDLFYTVVLSWSDGRSETKAVFAPNRLHDDFAGEQVLSPTGWLSIDGAEGARLKTDYEALFSRTMQAIAAHRWGDAEPFFEELNITASLPAEDEWLPLSPSDALISLREALHEDFYFSLLEVFQTRSGRPLGDRGLRPGQIVPEIRFAAGPARVRVETRPLNADETDDDAGEAVATAANPFSAARVRRELETIEGEAFAARSRAGRAVSARYHRGSDRPVMISGGQHPNEVTGIAGALRAGLALAERPNVHFTISPLENPDGYAVDNRLRADNPRHMHHAARYTAFGDDLEYRPREAPFETGIRFQAEAISGALLHVNLHGYPAHEWTRPLSGYVPRGFAMWTVPKGFFLIMRHKSGWEEQARTLIDRVTERLGQNRALVDFNARQIDLYIAHSGTPTWPVINGFPVMISVDDRHRVPLTLITEYPDETIYGDAFIQGHTAQLETALGAYEAWQDMVLPEAS</sequence>
<dbReference type="PATRIC" id="fig|1486262.3.peg.58"/>
<organism evidence="1 2">
    <name type="scientific">Martelella endophytica</name>
    <dbReference type="NCBI Taxonomy" id="1486262"/>
    <lineage>
        <taxon>Bacteria</taxon>
        <taxon>Pseudomonadati</taxon>
        <taxon>Pseudomonadota</taxon>
        <taxon>Alphaproteobacteria</taxon>
        <taxon>Hyphomicrobiales</taxon>
        <taxon>Aurantimonadaceae</taxon>
        <taxon>Martelella</taxon>
    </lineage>
</organism>
<dbReference type="Gene3D" id="3.40.630.10">
    <property type="entry name" value="Zn peptidases"/>
    <property type="match status" value="1"/>
</dbReference>
<dbReference type="SUPFAM" id="SSF53187">
    <property type="entry name" value="Zn-dependent exopeptidases"/>
    <property type="match status" value="1"/>
</dbReference>
<dbReference type="RefSeq" id="WP_045679037.1">
    <property type="nucleotide sequence ID" value="NZ_CP010803.1"/>
</dbReference>
<proteinExistence type="predicted"/>